<comment type="caution">
    <text evidence="2">The sequence shown here is derived from an EMBL/GenBank/DDBJ whole genome shotgun (WGS) entry which is preliminary data.</text>
</comment>
<accession>A0AA37Q5Q2</accession>
<dbReference type="AlphaFoldDB" id="A0AA37Q5Q2"/>
<keyword evidence="3" id="KW-1185">Reference proteome</keyword>
<evidence type="ECO:0000256" key="1">
    <source>
        <dbReference type="SAM" id="SignalP"/>
    </source>
</evidence>
<sequence>MAMPAPFRCRAAWAALALGLAAWSRPVHAQGPGPKTATNVVSTVVGGVFAHTASPLTQNAQAGNLCSPGFCYTGSVTARGNRGWQLQVRLASDPGTFYVNYVQTSVPPSAQAVNSGVQTRLGTDSWLTVATGTDATAGAPIGVQLNANKVSGKNGIVPTPAQLAGVLAWQVVAYP</sequence>
<evidence type="ECO:0000313" key="2">
    <source>
        <dbReference type="EMBL" id="GLC27064.1"/>
    </source>
</evidence>
<gene>
    <name evidence="2" type="ORF">rosag_35770</name>
</gene>
<feature type="signal peptide" evidence="1">
    <location>
        <begin position="1"/>
        <end position="29"/>
    </location>
</feature>
<keyword evidence="1" id="KW-0732">Signal</keyword>
<dbReference type="EMBL" id="BRXS01000005">
    <property type="protein sequence ID" value="GLC27064.1"/>
    <property type="molecule type" value="Genomic_DNA"/>
</dbReference>
<name>A0AA37Q5Q2_9BACT</name>
<feature type="chain" id="PRO_5041451206" evidence="1">
    <location>
        <begin position="30"/>
        <end position="175"/>
    </location>
</feature>
<proteinExistence type="predicted"/>
<evidence type="ECO:0000313" key="3">
    <source>
        <dbReference type="Proteomes" id="UP001161325"/>
    </source>
</evidence>
<dbReference type="Proteomes" id="UP001161325">
    <property type="component" value="Unassembled WGS sequence"/>
</dbReference>
<reference evidence="2" key="1">
    <citation type="submission" date="2022-08" db="EMBL/GenBank/DDBJ databases">
        <title>Draft genome sequencing of Roseisolibacter agri AW1220.</title>
        <authorList>
            <person name="Tobiishi Y."/>
            <person name="Tonouchi A."/>
        </authorList>
    </citation>
    <scope>NUCLEOTIDE SEQUENCE</scope>
    <source>
        <strain evidence="2">AW1220</strain>
    </source>
</reference>
<protein>
    <submittedName>
        <fullName evidence="2">Uncharacterized protein</fullName>
    </submittedName>
</protein>
<organism evidence="2 3">
    <name type="scientific">Roseisolibacter agri</name>
    <dbReference type="NCBI Taxonomy" id="2014610"/>
    <lineage>
        <taxon>Bacteria</taxon>
        <taxon>Pseudomonadati</taxon>
        <taxon>Gemmatimonadota</taxon>
        <taxon>Gemmatimonadia</taxon>
        <taxon>Gemmatimonadales</taxon>
        <taxon>Gemmatimonadaceae</taxon>
        <taxon>Roseisolibacter</taxon>
    </lineage>
</organism>